<evidence type="ECO:0000313" key="10">
    <source>
        <dbReference type="EMBL" id="UXC17140.1"/>
    </source>
</evidence>
<dbReference type="RefSeq" id="WP_182344152.1">
    <property type="nucleotide sequence ID" value="NZ_CP104377.1"/>
</dbReference>
<keyword evidence="6 9" id="KW-1133">Transmembrane helix</keyword>
<reference evidence="10" key="1">
    <citation type="submission" date="2022-09" db="EMBL/GenBank/DDBJ databases">
        <title>Bacterial diversity in gut of crayfish and pufferfish.</title>
        <authorList>
            <person name="Huang Y."/>
        </authorList>
    </citation>
    <scope>NUCLEOTIDE SEQUENCE</scope>
    <source>
        <strain evidence="10">PR12</strain>
    </source>
</reference>
<evidence type="ECO:0000313" key="11">
    <source>
        <dbReference type="Proteomes" id="UP001058290"/>
    </source>
</evidence>
<feature type="transmembrane region" description="Helical" evidence="9">
    <location>
        <begin position="381"/>
        <end position="398"/>
    </location>
</feature>
<dbReference type="InterPro" id="IPR001851">
    <property type="entry name" value="ABC_transp_permease"/>
</dbReference>
<feature type="transmembrane region" description="Helical" evidence="9">
    <location>
        <begin position="234"/>
        <end position="254"/>
    </location>
</feature>
<dbReference type="Pfam" id="PF02653">
    <property type="entry name" value="BPD_transp_2"/>
    <property type="match status" value="2"/>
</dbReference>
<proteinExistence type="inferred from homology"/>
<feature type="transmembrane region" description="Helical" evidence="9">
    <location>
        <begin position="348"/>
        <end position="369"/>
    </location>
</feature>
<feature type="transmembrane region" description="Helical" evidence="9">
    <location>
        <begin position="474"/>
        <end position="494"/>
    </location>
</feature>
<evidence type="ECO:0000256" key="9">
    <source>
        <dbReference type="SAM" id="Phobius"/>
    </source>
</evidence>
<dbReference type="CDD" id="cd06582">
    <property type="entry name" value="TM_PBP1_LivH_like"/>
    <property type="match status" value="1"/>
</dbReference>
<name>A0ABY5ZT53_9BURK</name>
<dbReference type="PANTHER" id="PTHR11795:SF442">
    <property type="entry name" value="ABC TRANSPORTER ATP-BINDING PROTEIN"/>
    <property type="match status" value="1"/>
</dbReference>
<sequence>MSFSGLLVQLLNGLAGASSLFLVAAGLSLIFGVCRIVNFAHGSFYMVGLYAAYALAEAMAPLGGGWGFWLSLPLSAIAVGLLGGVVEVLLLRRIYKAPELFQLLATFALVLVIKDAVLWLCGPDELLGPRAPGLGGAVDILGRAFPSYDLFLIAVGPLVLGATWLLLHRSRFGMLVRAATQDREMVGALGVRQAWLFTAVFALGAALAGLGGALQLPREPATLELDLQTIGSAFVVVVVGGMGSLTGAFVAALLVSTVKALCIWLGVVQIAGIDIAFPQLTLVADFLVMAVVLVLRPWGLLGKPQAASRSQGLREQPLRAPPPALKAVGAAVLLALLALPWAVDAQSYTLVLMVDLVIAALFATSLHFLMGPAGLHSFGHAAFFGLGAYGAALLLNAAGLPMLWALLLAPLLAALGGLLTGWFAVRLTGVYFSMLTLAFAQIIWATTFQWDSVTGGSNGLTGVWPAAWLEDKRWFYLLTLLLATAGVLALWRVLYAPLGYALRASRDAPLRAEAIGIAVARVQWMGFVLAASVAGLAGALFAFSKGSISPETMSVAKSVDGLVMVLLGGVQTLVGPILGAFSFTWLHDAMARNTDYWRATLGAVILLLVLLFPQGIAGYGKRWWQWLVQRRAA</sequence>
<evidence type="ECO:0000256" key="5">
    <source>
        <dbReference type="ARBA" id="ARBA00022970"/>
    </source>
</evidence>
<feature type="transmembrane region" description="Helical" evidence="9">
    <location>
        <begin position="194"/>
        <end position="214"/>
    </location>
</feature>
<feature type="transmembrane region" description="Helical" evidence="9">
    <location>
        <begin position="150"/>
        <end position="167"/>
    </location>
</feature>
<keyword evidence="7 9" id="KW-0472">Membrane</keyword>
<evidence type="ECO:0000256" key="4">
    <source>
        <dbReference type="ARBA" id="ARBA00022692"/>
    </source>
</evidence>
<evidence type="ECO:0000256" key="3">
    <source>
        <dbReference type="ARBA" id="ARBA00022475"/>
    </source>
</evidence>
<evidence type="ECO:0000256" key="8">
    <source>
        <dbReference type="ARBA" id="ARBA00037998"/>
    </source>
</evidence>
<dbReference type="EMBL" id="CP104377">
    <property type="protein sequence ID" value="UXC17140.1"/>
    <property type="molecule type" value="Genomic_DNA"/>
</dbReference>
<feature type="transmembrane region" description="Helical" evidence="9">
    <location>
        <begin position="596"/>
        <end position="616"/>
    </location>
</feature>
<organism evidence="10 11">
    <name type="scientific">Comamonas squillarum</name>
    <dbReference type="NCBI Taxonomy" id="2977320"/>
    <lineage>
        <taxon>Bacteria</taxon>
        <taxon>Pseudomonadati</taxon>
        <taxon>Pseudomonadota</taxon>
        <taxon>Betaproteobacteria</taxon>
        <taxon>Burkholderiales</taxon>
        <taxon>Comamonadaceae</taxon>
        <taxon>Comamonas</taxon>
    </lineage>
</organism>
<keyword evidence="3" id="KW-1003">Cell membrane</keyword>
<feature type="transmembrane region" description="Helical" evidence="9">
    <location>
        <begin position="515"/>
        <end position="542"/>
    </location>
</feature>
<dbReference type="InterPro" id="IPR043428">
    <property type="entry name" value="LivM-like"/>
</dbReference>
<accession>A0ABY5ZT53</accession>
<keyword evidence="5" id="KW-0029">Amino-acid transport</keyword>
<feature type="transmembrane region" description="Helical" evidence="9">
    <location>
        <begin position="562"/>
        <end position="584"/>
    </location>
</feature>
<evidence type="ECO:0000256" key="6">
    <source>
        <dbReference type="ARBA" id="ARBA00022989"/>
    </source>
</evidence>
<keyword evidence="11" id="KW-1185">Reference proteome</keyword>
<keyword evidence="4 9" id="KW-0812">Transmembrane</keyword>
<feature type="transmembrane region" description="Helical" evidence="9">
    <location>
        <begin position="103"/>
        <end position="120"/>
    </location>
</feature>
<feature type="transmembrane region" description="Helical" evidence="9">
    <location>
        <begin position="261"/>
        <end position="280"/>
    </location>
</feature>
<evidence type="ECO:0000256" key="2">
    <source>
        <dbReference type="ARBA" id="ARBA00022448"/>
    </source>
</evidence>
<protein>
    <submittedName>
        <fullName evidence="10">ABC transporter permease</fullName>
    </submittedName>
</protein>
<dbReference type="PANTHER" id="PTHR11795">
    <property type="entry name" value="BRANCHED-CHAIN AMINO ACID TRANSPORT SYSTEM PERMEASE PROTEIN LIVH"/>
    <property type="match status" value="1"/>
</dbReference>
<dbReference type="CDD" id="cd06581">
    <property type="entry name" value="TM_PBP1_LivM_like"/>
    <property type="match status" value="1"/>
</dbReference>
<evidence type="ECO:0000256" key="7">
    <source>
        <dbReference type="ARBA" id="ARBA00023136"/>
    </source>
</evidence>
<evidence type="ECO:0000256" key="1">
    <source>
        <dbReference type="ARBA" id="ARBA00004651"/>
    </source>
</evidence>
<gene>
    <name evidence="10" type="ORF">N4T19_15670</name>
</gene>
<feature type="transmembrane region" description="Helical" evidence="9">
    <location>
        <begin position="323"/>
        <end position="342"/>
    </location>
</feature>
<feature type="transmembrane region" description="Helical" evidence="9">
    <location>
        <begin position="404"/>
        <end position="423"/>
    </location>
</feature>
<comment type="subcellular location">
    <subcellularLocation>
        <location evidence="1">Cell membrane</location>
        <topology evidence="1">Multi-pass membrane protein</topology>
    </subcellularLocation>
</comment>
<dbReference type="InterPro" id="IPR052157">
    <property type="entry name" value="BCAA_transport_permease"/>
</dbReference>
<feature type="transmembrane region" description="Helical" evidence="9">
    <location>
        <begin position="43"/>
        <end position="62"/>
    </location>
</feature>
<feature type="transmembrane region" description="Helical" evidence="9">
    <location>
        <begin position="68"/>
        <end position="91"/>
    </location>
</feature>
<dbReference type="Proteomes" id="UP001058290">
    <property type="component" value="Chromosome"/>
</dbReference>
<feature type="transmembrane region" description="Helical" evidence="9">
    <location>
        <begin position="430"/>
        <end position="450"/>
    </location>
</feature>
<keyword evidence="2" id="KW-0813">Transport</keyword>
<feature type="transmembrane region" description="Helical" evidence="9">
    <location>
        <begin position="6"/>
        <end position="31"/>
    </location>
</feature>
<feature type="transmembrane region" description="Helical" evidence="9">
    <location>
        <begin position="286"/>
        <end position="302"/>
    </location>
</feature>
<comment type="similarity">
    <text evidence="8">Belongs to the binding-protein-dependent transport system permease family. LivHM subfamily.</text>
</comment>